<dbReference type="SFLD" id="SFLDG01129">
    <property type="entry name" value="C1.5:_HAD__Beta-PGM__Phosphata"/>
    <property type="match status" value="1"/>
</dbReference>
<dbReference type="Pfam" id="PF00702">
    <property type="entry name" value="Hydrolase"/>
    <property type="match status" value="1"/>
</dbReference>
<accession>A0A6G8Q2H7</accession>
<dbReference type="NCBIfam" id="TIGR01428">
    <property type="entry name" value="HAD_type_II"/>
    <property type="match status" value="1"/>
</dbReference>
<comment type="similarity">
    <text evidence="1">Belongs to the HAD-like hydrolase superfamily. S-2-haloalkanoic acid dehalogenase family.</text>
</comment>
<dbReference type="EMBL" id="CP045121">
    <property type="protein sequence ID" value="QIN80630.1"/>
    <property type="molecule type" value="Genomic_DNA"/>
</dbReference>
<dbReference type="InterPro" id="IPR051540">
    <property type="entry name" value="S-2-haloacid_dehalogenase"/>
</dbReference>
<dbReference type="InterPro" id="IPR006328">
    <property type="entry name" value="2-HAD"/>
</dbReference>
<gene>
    <name evidence="3" type="ORF">GBA65_02735</name>
</gene>
<dbReference type="SUPFAM" id="SSF56784">
    <property type="entry name" value="HAD-like"/>
    <property type="match status" value="1"/>
</dbReference>
<dbReference type="InterPro" id="IPR023214">
    <property type="entry name" value="HAD_sf"/>
</dbReference>
<dbReference type="Proteomes" id="UP000502706">
    <property type="component" value="Chromosome"/>
</dbReference>
<dbReference type="KEGG" id="rmar:GBA65_02735"/>
<sequence length="225" mass="23779">MARVCVFDVNETLLDMGALDPHFERIFGEASARPVWFDRFLQLWLTETVTGSYQPFGQIAGLALRMLAGERGVELSDDDEQSVIGGIASLPPHPEVEEGLRALRGAGFRLATLTNSTQKVADAQIENSGLGELFEMSLSADTAGRLKPAPEPYRMAAEALGVPVGGIRLVAAHGWDVVGAMRAGCAAAFVARPGKALFPIAPPPDVVGADLREVADGIIAAEWGG</sequence>
<name>A0A6G8Q2H7_9ACTN</name>
<evidence type="ECO:0000313" key="3">
    <source>
        <dbReference type="EMBL" id="QIN80630.1"/>
    </source>
</evidence>
<proteinExistence type="inferred from homology"/>
<dbReference type="InterPro" id="IPR006439">
    <property type="entry name" value="HAD-SF_hydro_IA"/>
</dbReference>
<dbReference type="Gene3D" id="1.10.150.240">
    <property type="entry name" value="Putative phosphatase, domain 2"/>
    <property type="match status" value="1"/>
</dbReference>
<dbReference type="InterPro" id="IPR023198">
    <property type="entry name" value="PGP-like_dom2"/>
</dbReference>
<dbReference type="GO" id="GO:0019120">
    <property type="term" value="F:hydrolase activity, acting on acid halide bonds, in C-halide compounds"/>
    <property type="evidence" value="ECO:0007669"/>
    <property type="project" value="InterPro"/>
</dbReference>
<evidence type="ECO:0000313" key="4">
    <source>
        <dbReference type="Proteomes" id="UP000502706"/>
    </source>
</evidence>
<dbReference type="PANTHER" id="PTHR43316:SF3">
    <property type="entry name" value="HALOACID DEHALOGENASE, TYPE II (AFU_ORTHOLOGUE AFUA_2G07750)-RELATED"/>
    <property type="match status" value="1"/>
</dbReference>
<dbReference type="NCBIfam" id="TIGR01493">
    <property type="entry name" value="HAD-SF-IA-v2"/>
    <property type="match status" value="1"/>
</dbReference>
<reference evidence="3 4" key="1">
    <citation type="submission" date="2019-10" db="EMBL/GenBank/DDBJ databases">
        <title>Rubrobacter sp nov SCSIO 52915 isolated from a deep-sea sediment in the South China Sea.</title>
        <authorList>
            <person name="Chen R.W."/>
        </authorList>
    </citation>
    <scope>NUCLEOTIDE SEQUENCE [LARGE SCALE GENOMIC DNA]</scope>
    <source>
        <strain evidence="3 4">SCSIO 52915</strain>
    </source>
</reference>
<dbReference type="SFLD" id="SFLDS00003">
    <property type="entry name" value="Haloacid_Dehalogenase"/>
    <property type="match status" value="1"/>
</dbReference>
<keyword evidence="4" id="KW-1185">Reference proteome</keyword>
<protein>
    <submittedName>
        <fullName evidence="3">Haloacid dehalogenase type II</fullName>
    </submittedName>
</protein>
<dbReference type="PANTHER" id="PTHR43316">
    <property type="entry name" value="HYDROLASE, HALOACID DELAHOGENASE-RELATED"/>
    <property type="match status" value="1"/>
</dbReference>
<evidence type="ECO:0000256" key="2">
    <source>
        <dbReference type="ARBA" id="ARBA00022801"/>
    </source>
</evidence>
<dbReference type="InterPro" id="IPR036412">
    <property type="entry name" value="HAD-like_sf"/>
</dbReference>
<dbReference type="PRINTS" id="PR00413">
    <property type="entry name" value="HADHALOGNASE"/>
</dbReference>
<keyword evidence="2" id="KW-0378">Hydrolase</keyword>
<dbReference type="CDD" id="cd02588">
    <property type="entry name" value="HAD_L2-DEX"/>
    <property type="match status" value="1"/>
</dbReference>
<organism evidence="3 4">
    <name type="scientific">Rubrobacter marinus</name>
    <dbReference type="NCBI Taxonomy" id="2653852"/>
    <lineage>
        <taxon>Bacteria</taxon>
        <taxon>Bacillati</taxon>
        <taxon>Actinomycetota</taxon>
        <taxon>Rubrobacteria</taxon>
        <taxon>Rubrobacterales</taxon>
        <taxon>Rubrobacteraceae</taxon>
        <taxon>Rubrobacter</taxon>
    </lineage>
</organism>
<dbReference type="AlphaFoldDB" id="A0A6G8Q2H7"/>
<dbReference type="Gene3D" id="3.40.50.1000">
    <property type="entry name" value="HAD superfamily/HAD-like"/>
    <property type="match status" value="1"/>
</dbReference>
<evidence type="ECO:0000256" key="1">
    <source>
        <dbReference type="ARBA" id="ARBA00008106"/>
    </source>
</evidence>